<feature type="region of interest" description="Disordered" evidence="1">
    <location>
        <begin position="506"/>
        <end position="544"/>
    </location>
</feature>
<reference evidence="3 4" key="1">
    <citation type="journal article" date="2015" name="Genome Biol. Evol.">
        <title>Phylogenomic analyses indicate that early fungi evolved digesting cell walls of algal ancestors of land plants.</title>
        <authorList>
            <person name="Chang Y."/>
            <person name="Wang S."/>
            <person name="Sekimoto S."/>
            <person name="Aerts A.L."/>
            <person name="Choi C."/>
            <person name="Clum A."/>
            <person name="LaButti K.M."/>
            <person name="Lindquist E.A."/>
            <person name="Yee Ngan C."/>
            <person name="Ohm R.A."/>
            <person name="Salamov A.A."/>
            <person name="Grigoriev I.V."/>
            <person name="Spatafora J.W."/>
            <person name="Berbee M.L."/>
        </authorList>
    </citation>
    <scope>NUCLEOTIDE SEQUENCE [LARGE SCALE GENOMIC DNA]</scope>
    <source>
        <strain evidence="3 4">JEL478</strain>
    </source>
</reference>
<evidence type="ECO:0000313" key="4">
    <source>
        <dbReference type="Proteomes" id="UP000070544"/>
    </source>
</evidence>
<sequence length="1091" mass="118991">MPRRFAGRRRVKGLCQACTPVVDAAMTVEVPTTAGTASGSDANVRLAATHALEQLMNGVGQRVDDSPFLDDSAESLVLLNKDTALGVRLKATWALANVNPADGVVVCKRFVVDRGDCFLDSCKSTPKSDNDNRETFPDDLILSQLLASATSCCADNDKCRSNGVRTVGNLLRKVDAEWAHRHAREVDAANKVLVGCLKPAYGGRVVVERVMEALVGSGKQLGEAEIAGPQEWQQKEQLEKQCFFELDLQLLNTKGICTAFLVNNPSPCNHLLCSDAERVYPGLRRIQPTATAATAFRLLQSDFARSSHMADSAAASRSSSARNCPLPPLPETVARRALFRLNKVSVGSRLISSSHGKIRSEVSHSLGTKSTMALLLIKNAVTVRGEGGTRQQTRNTLRSPQSGRFGVKLFQSLVGIYPDLGISDGSSPTEALKNIDAWPQIQENSKKSERSFVNDFCTWVVVQGSGVLQTPVPGASRTEQGWIVGATGKVFPSPLAYVHCCERVSRQPRDRQRKKARSRSNLTSSSSQRSLPRTNSQMSQASTDDHIEARELGAPVIHAHIEIDDGDRDGEEFLDDGTTVADNSPVTDGVSVTDVNVTSLDATRVATETAATDQGEQSQFMLKLFKAREPIWVPRLNVVITIVGSRGATPTSDVMQKPFSRFDSVRRTTFIALGKRLQQPSEKHPWGHRVRITTHETFRKFVLDSGLEFSPLAGDPAELMAYMVKNPGLLSCYKSILAGDIGKKRSTMRAVFSSLCKACTKSEYVVAPFAADVIISNPPAFGHIHVAEKLGIPLHIFFTMPWSPTAAFPHPLTSGEMSWISPAFLLRKHRSGETNYQLTAFLAAKDKPIVDIGFGSIVVDDPDKLTETIFEAVARPGVKALVSKGWGGLGGSDLSVPDDVYMIASGRRRSPRRCGYNSNWWGAMVCNTNTSLVAEWYFEEANIVLSTAVLRVLLEEGMLKKKNARRYINTYWDTETFASNIVVILGKVKGFGNSVIGTIYHPTKDFGRFLEKFSGGLKNSQNPIERRSPRKSAPAFGIGSGLLEGTKSFTFCLAEGLTGILVKPIVGAWREGAIWAAKDLVRVLSLLQHCL</sequence>
<dbReference type="Proteomes" id="UP000070544">
    <property type="component" value="Unassembled WGS sequence"/>
</dbReference>
<dbReference type="PANTHER" id="PTHR48050:SF13">
    <property type="entry name" value="STEROL 3-BETA-GLUCOSYLTRANSFERASE UGT80A2"/>
    <property type="match status" value="1"/>
</dbReference>
<keyword evidence="3" id="KW-0808">Transferase</keyword>
<dbReference type="InterPro" id="IPR004276">
    <property type="entry name" value="GlycoTrans_28_N"/>
</dbReference>
<keyword evidence="4" id="KW-1185">Reference proteome</keyword>
<dbReference type="InterPro" id="IPR050426">
    <property type="entry name" value="Glycosyltransferase_28"/>
</dbReference>
<evidence type="ECO:0000256" key="1">
    <source>
        <dbReference type="SAM" id="MobiDB-lite"/>
    </source>
</evidence>
<feature type="domain" description="Glycosyltransferase family 28 N-terminal" evidence="2">
    <location>
        <begin position="670"/>
        <end position="809"/>
    </location>
</feature>
<accession>A0A139A472</accession>
<dbReference type="PANTHER" id="PTHR48050">
    <property type="entry name" value="STEROL 3-BETA-GLUCOSYLTRANSFERASE"/>
    <property type="match status" value="1"/>
</dbReference>
<name>A0A139A472_GONPJ</name>
<feature type="compositionally biased region" description="Low complexity" evidence="1">
    <location>
        <begin position="519"/>
        <end position="536"/>
    </location>
</feature>
<dbReference type="OrthoDB" id="422637at2759"/>
<dbReference type="AlphaFoldDB" id="A0A139A472"/>
<organism evidence="3 4">
    <name type="scientific">Gonapodya prolifera (strain JEL478)</name>
    <name type="common">Monoblepharis prolifera</name>
    <dbReference type="NCBI Taxonomy" id="1344416"/>
    <lineage>
        <taxon>Eukaryota</taxon>
        <taxon>Fungi</taxon>
        <taxon>Fungi incertae sedis</taxon>
        <taxon>Chytridiomycota</taxon>
        <taxon>Chytridiomycota incertae sedis</taxon>
        <taxon>Monoblepharidomycetes</taxon>
        <taxon>Monoblepharidales</taxon>
        <taxon>Gonapodyaceae</taxon>
        <taxon>Gonapodya</taxon>
    </lineage>
</organism>
<dbReference type="EMBL" id="KQ965800">
    <property type="protein sequence ID" value="KXS11514.1"/>
    <property type="molecule type" value="Genomic_DNA"/>
</dbReference>
<evidence type="ECO:0000313" key="3">
    <source>
        <dbReference type="EMBL" id="KXS11514.1"/>
    </source>
</evidence>
<dbReference type="SUPFAM" id="SSF53756">
    <property type="entry name" value="UDP-Glycosyltransferase/glycogen phosphorylase"/>
    <property type="match status" value="1"/>
</dbReference>
<dbReference type="Gene3D" id="3.40.50.2000">
    <property type="entry name" value="Glycogen Phosphorylase B"/>
    <property type="match status" value="1"/>
</dbReference>
<dbReference type="GO" id="GO:0016758">
    <property type="term" value="F:hexosyltransferase activity"/>
    <property type="evidence" value="ECO:0007669"/>
    <property type="project" value="InterPro"/>
</dbReference>
<gene>
    <name evidence="3" type="ORF">M427DRAFT_147715</name>
</gene>
<proteinExistence type="predicted"/>
<protein>
    <submittedName>
        <fullName evidence="3">Glycosyltransferase family 1 protein</fullName>
    </submittedName>
</protein>
<dbReference type="GO" id="GO:0005975">
    <property type="term" value="P:carbohydrate metabolic process"/>
    <property type="evidence" value="ECO:0007669"/>
    <property type="project" value="InterPro"/>
</dbReference>
<dbReference type="Pfam" id="PF03033">
    <property type="entry name" value="Glyco_transf_28"/>
    <property type="match status" value="1"/>
</dbReference>
<evidence type="ECO:0000259" key="2">
    <source>
        <dbReference type="Pfam" id="PF03033"/>
    </source>
</evidence>
<dbReference type="STRING" id="1344416.A0A139A472"/>